<evidence type="ECO:0000313" key="3">
    <source>
        <dbReference type="Proteomes" id="UP000001879"/>
    </source>
</evidence>
<evidence type="ECO:0000313" key="2">
    <source>
        <dbReference type="EMBL" id="ADD04713.1"/>
    </source>
</evidence>
<reference evidence="2 3" key="2">
    <citation type="journal article" date="2012" name="BMC Genomics">
        <title>A comparative genomics perspective on the genetic content of the alkaliphilic haloarchaeon Natrialba magadii ATCC 43099T.</title>
        <authorList>
            <person name="Siddaramappa S."/>
            <person name="Challacombe J.F."/>
            <person name="Decastro R.E."/>
            <person name="Pfeiffer F."/>
            <person name="Sastre D.E."/>
            <person name="Gimenez M.I."/>
            <person name="Paggi R.A."/>
            <person name="Detter J.C."/>
            <person name="Davenport K.W."/>
            <person name="Goodwin L.A."/>
            <person name="Kyrpides N."/>
            <person name="Tapia R."/>
            <person name="Pitluck S."/>
            <person name="Lucas S."/>
            <person name="Woyke T."/>
            <person name="Maupin-Furlow J.A."/>
        </authorList>
    </citation>
    <scope>NUCLEOTIDE SEQUENCE [LARGE SCALE GENOMIC DNA]</scope>
    <source>
        <strain evidence="3">ATCC 43099 / DSM 3394 / CCM 3739 / CIP 104546 / IAM 13178 / JCM 8861 / NBRC 102185 / NCIMB 2190 / MS3</strain>
    </source>
</reference>
<dbReference type="eggNOG" id="arCOG07619">
    <property type="taxonomic scope" value="Archaea"/>
</dbReference>
<protein>
    <submittedName>
        <fullName evidence="2">Uncharacterized protein</fullName>
    </submittedName>
</protein>
<dbReference type="KEGG" id="nmg:Nmag_1129"/>
<dbReference type="PaxDb" id="547559-Nmag_1129"/>
<dbReference type="AlphaFoldDB" id="D3SRK8"/>
<dbReference type="EMBL" id="CP001932">
    <property type="protein sequence ID" value="ADD04713.1"/>
    <property type="molecule type" value="Genomic_DNA"/>
</dbReference>
<proteinExistence type="predicted"/>
<dbReference type="InterPro" id="IPR003661">
    <property type="entry name" value="HisK_dim/P_dom"/>
</dbReference>
<reference evidence="3" key="1">
    <citation type="submission" date="2010-02" db="EMBL/GenBank/DDBJ databases">
        <title>Complete sequence of chromosome of Natrialba magadii ATCC 43099.</title>
        <authorList>
            <consortium name="US DOE Joint Genome Institute"/>
            <person name="Lucas S."/>
            <person name="Copeland A."/>
            <person name="Lapidus A."/>
            <person name="Cheng J.-F."/>
            <person name="Bruce D."/>
            <person name="Goodwin L."/>
            <person name="Pitluck S."/>
            <person name="Davenport K."/>
            <person name="Saunders E."/>
            <person name="Detter J.C."/>
            <person name="Han C."/>
            <person name="Tapia R."/>
            <person name="Land M."/>
            <person name="Hauser L."/>
            <person name="Kyrpides N."/>
            <person name="Mikhailova N."/>
            <person name="De Castro R.E."/>
            <person name="Maupin-Furlow J.A."/>
            <person name="Woyke T."/>
        </authorList>
    </citation>
    <scope>NUCLEOTIDE SEQUENCE [LARGE SCALE GENOMIC DNA]</scope>
    <source>
        <strain evidence="3">ATCC 43099 / DSM 3394 / CCM 3739 / CIP 104546 / IAM 13178 / JCM 8861 / NBRC 102185 / NCIMB 2190 / MS3</strain>
    </source>
</reference>
<dbReference type="GO" id="GO:0000155">
    <property type="term" value="F:phosphorelay sensor kinase activity"/>
    <property type="evidence" value="ECO:0007669"/>
    <property type="project" value="InterPro"/>
</dbReference>
<dbReference type="CDD" id="cd00082">
    <property type="entry name" value="HisKA"/>
    <property type="match status" value="1"/>
</dbReference>
<feature type="compositionally biased region" description="Acidic residues" evidence="1">
    <location>
        <begin position="27"/>
        <end position="48"/>
    </location>
</feature>
<accession>D3SRK8</accession>
<feature type="region of interest" description="Disordered" evidence="1">
    <location>
        <begin position="1"/>
        <end position="60"/>
    </location>
</feature>
<gene>
    <name evidence="2" type="ordered locus">Nmag_1129</name>
</gene>
<sequence>MSVRVDLSVDCMTDIGSESASPSPVADDNDDDARADDTGDDGDGDGDGDGGSSTNQNGSRDEFATLSYEFRRHLAVVYGNSELLLEEAFGSLTPDQQAALEEIIVNTSELTALTAHAFETNDIEDAVDRTDALPESTGTDESTLADPDEFDPIVLAFQSEPFAELVAEQLELAGHEAALVDGIDESAGLDTPYHLVVDCGFPTTEIVERLAALAQPTNGQRSITLASTVDPVVEMEETARERAGTKPGARSAAGTGATVGVAGPLLGIDGILDPAASRSTVAELVADELVHTVDTPSISTVHVAGDETEALASSLAEQSYTVQRQTTATLPELNPDGDSCLFLGTDVFDRCDALTLSRFRSPADTSQRPIPIIAVAETPFADRSWIPTCGADLFAHKPVTATEFAAELLCSLPDGDG</sequence>
<dbReference type="HOGENOM" id="CLU_658273_0_0_2"/>
<dbReference type="Proteomes" id="UP000001879">
    <property type="component" value="Chromosome"/>
</dbReference>
<keyword evidence="3" id="KW-1185">Reference proteome</keyword>
<organism evidence="2 3">
    <name type="scientific">Natrialba magadii (strain ATCC 43099 / DSM 3394 / CCM 3739 / CIP 104546 / IAM 13178 / JCM 8861 / NBRC 102185 / NCIMB 2190 / MS3)</name>
    <name type="common">Natronobacterium magadii</name>
    <dbReference type="NCBI Taxonomy" id="547559"/>
    <lineage>
        <taxon>Archaea</taxon>
        <taxon>Methanobacteriati</taxon>
        <taxon>Methanobacteriota</taxon>
        <taxon>Stenosarchaea group</taxon>
        <taxon>Halobacteria</taxon>
        <taxon>Halobacteriales</taxon>
        <taxon>Natrialbaceae</taxon>
        <taxon>Natrialba</taxon>
    </lineage>
</organism>
<evidence type="ECO:0000256" key="1">
    <source>
        <dbReference type="SAM" id="MobiDB-lite"/>
    </source>
</evidence>
<name>D3SRK8_NATMM</name>
<dbReference type="STRING" id="547559.Nmag_1129"/>